<sequence length="459" mass="50354">MSAETNFDEPRSPKENESGKEINIIDSKEKIENDSQQEVSKPKNEKTAEKEKEETKDDQKDSATWTPVWDENYKAYYWWNTVTNETTWNDPNGTNQDQEAKEEQKAQERIKNYTQSNQQPYFPSPDSLYTSQAHFNSRTGRFTTQEDISRLNPEVMSIENRATRQMQFYFDVDAYTEQRNKQRMMDQGTKRKLTRKELAESHLLLSNKFKFKSLITQFYNSKRGQRSKNKTDNGNINFVFNPDEALNRGLSFNGSVSSSPTASVTGFNISGNSFGSNNLPTGNSAFSFNTPSNTNSPSALKRGVSEIPISGTPEHNNLRRTTSEISFGSNSNAFAAPSNSTPFTFGSTNSASTDANNPTVPSIGFGTSSSSVSVSNTPALTFTAASTSGSTAQPAKPASAFNFGATQSPFGNTSTPSIPTDTTKITTNAPAATQTVQTTKSSPFTFGSSTDATKTASTS</sequence>
<feature type="region of interest" description="Disordered" evidence="1">
    <location>
        <begin position="87"/>
        <end position="106"/>
    </location>
</feature>
<dbReference type="Gene3D" id="2.20.70.10">
    <property type="match status" value="1"/>
</dbReference>
<feature type="compositionally biased region" description="Basic and acidic residues" evidence="1">
    <location>
        <begin position="40"/>
        <end position="61"/>
    </location>
</feature>
<feature type="domain" description="WW" evidence="2">
    <location>
        <begin position="65"/>
        <end position="93"/>
    </location>
</feature>
<dbReference type="CDD" id="cd00201">
    <property type="entry name" value="WW"/>
    <property type="match status" value="1"/>
</dbReference>
<gene>
    <name evidence="3" type="ORF">CU098_008725</name>
</gene>
<feature type="region of interest" description="Disordered" evidence="1">
    <location>
        <begin position="430"/>
        <end position="459"/>
    </location>
</feature>
<comment type="caution">
    <text evidence="3">The sequence shown here is derived from an EMBL/GenBank/DDBJ whole genome shotgun (WGS) entry which is preliminary data.</text>
</comment>
<name>A0A367JKD7_RHIST</name>
<feature type="region of interest" description="Disordered" evidence="1">
    <location>
        <begin position="1"/>
        <end position="63"/>
    </location>
</feature>
<feature type="compositionally biased region" description="Polar residues" evidence="1">
    <location>
        <begin position="430"/>
        <end position="447"/>
    </location>
</feature>
<dbReference type="OrthoDB" id="2444812at2759"/>
<keyword evidence="4" id="KW-1185">Reference proteome</keyword>
<organism evidence="3 4">
    <name type="scientific">Rhizopus stolonifer</name>
    <name type="common">Rhizopus nigricans</name>
    <dbReference type="NCBI Taxonomy" id="4846"/>
    <lineage>
        <taxon>Eukaryota</taxon>
        <taxon>Fungi</taxon>
        <taxon>Fungi incertae sedis</taxon>
        <taxon>Mucoromycota</taxon>
        <taxon>Mucoromycotina</taxon>
        <taxon>Mucoromycetes</taxon>
        <taxon>Mucorales</taxon>
        <taxon>Mucorineae</taxon>
        <taxon>Rhizopodaceae</taxon>
        <taxon>Rhizopus</taxon>
    </lineage>
</organism>
<feature type="non-terminal residue" evidence="3">
    <location>
        <position position="459"/>
    </location>
</feature>
<dbReference type="Proteomes" id="UP000253551">
    <property type="component" value="Unassembled WGS sequence"/>
</dbReference>
<evidence type="ECO:0000259" key="2">
    <source>
        <dbReference type="PROSITE" id="PS50020"/>
    </source>
</evidence>
<dbReference type="PROSITE" id="PS50020">
    <property type="entry name" value="WW_DOMAIN_2"/>
    <property type="match status" value="1"/>
</dbReference>
<proteinExistence type="predicted"/>
<evidence type="ECO:0000256" key="1">
    <source>
        <dbReference type="SAM" id="MobiDB-lite"/>
    </source>
</evidence>
<dbReference type="InterPro" id="IPR001202">
    <property type="entry name" value="WW_dom"/>
</dbReference>
<feature type="compositionally biased region" description="Low complexity" evidence="1">
    <location>
        <begin position="448"/>
        <end position="459"/>
    </location>
</feature>
<evidence type="ECO:0000313" key="3">
    <source>
        <dbReference type="EMBL" id="RCH90414.1"/>
    </source>
</evidence>
<protein>
    <recommendedName>
        <fullName evidence="2">WW domain-containing protein</fullName>
    </recommendedName>
</protein>
<evidence type="ECO:0000313" key="4">
    <source>
        <dbReference type="Proteomes" id="UP000253551"/>
    </source>
</evidence>
<dbReference type="PROSITE" id="PS01159">
    <property type="entry name" value="WW_DOMAIN_1"/>
    <property type="match status" value="1"/>
</dbReference>
<dbReference type="AlphaFoldDB" id="A0A367JKD7"/>
<accession>A0A367JKD7</accession>
<reference evidence="3 4" key="1">
    <citation type="journal article" date="2018" name="G3 (Bethesda)">
        <title>Phylogenetic and Phylogenomic Definition of Rhizopus Species.</title>
        <authorList>
            <person name="Gryganskyi A.P."/>
            <person name="Golan J."/>
            <person name="Dolatabadi S."/>
            <person name="Mondo S."/>
            <person name="Robb S."/>
            <person name="Idnurm A."/>
            <person name="Muszewska A."/>
            <person name="Steczkiewicz K."/>
            <person name="Masonjones S."/>
            <person name="Liao H.L."/>
            <person name="Gajdeczka M.T."/>
            <person name="Anike F."/>
            <person name="Vuek A."/>
            <person name="Anishchenko I.M."/>
            <person name="Voigt K."/>
            <person name="de Hoog G.S."/>
            <person name="Smith M.E."/>
            <person name="Heitman J."/>
            <person name="Vilgalys R."/>
            <person name="Stajich J.E."/>
        </authorList>
    </citation>
    <scope>NUCLEOTIDE SEQUENCE [LARGE SCALE GENOMIC DNA]</scope>
    <source>
        <strain evidence="3 4">LSU 92-RS-03</strain>
    </source>
</reference>
<dbReference type="EMBL" id="PJQM01003162">
    <property type="protein sequence ID" value="RCH90414.1"/>
    <property type="molecule type" value="Genomic_DNA"/>
</dbReference>
<feature type="compositionally biased region" description="Basic and acidic residues" evidence="1">
    <location>
        <begin position="8"/>
        <end position="20"/>
    </location>
</feature>